<dbReference type="InterPro" id="IPR014937">
    <property type="entry name" value="DUF1810"/>
</dbReference>
<reference evidence="2 3" key="1">
    <citation type="submission" date="2019-05" db="EMBL/GenBank/DDBJ databases">
        <title>Nakamurella sp. N5BH11, whole genome shotgun sequence.</title>
        <authorList>
            <person name="Tuo L."/>
        </authorList>
    </citation>
    <scope>NUCLEOTIDE SEQUENCE [LARGE SCALE GENOMIC DNA]</scope>
    <source>
        <strain evidence="2 3">N5BH11</strain>
    </source>
</reference>
<proteinExistence type="predicted"/>
<gene>
    <name evidence="2" type="ORF">FDO65_09845</name>
</gene>
<keyword evidence="3" id="KW-1185">Reference proteome</keyword>
<evidence type="ECO:0000313" key="2">
    <source>
        <dbReference type="EMBL" id="TKV61820.1"/>
    </source>
</evidence>
<name>A0A4U6QMG4_9ACTN</name>
<accession>A0A4U6QMG4</accession>
<dbReference type="RefSeq" id="WP_137449125.1">
    <property type="nucleotide sequence ID" value="NZ_SZZH01000001.1"/>
</dbReference>
<feature type="region of interest" description="Disordered" evidence="1">
    <location>
        <begin position="1"/>
        <end position="20"/>
    </location>
</feature>
<organism evidence="2 3">
    <name type="scientific">Nakamurella flava</name>
    <dbReference type="NCBI Taxonomy" id="2576308"/>
    <lineage>
        <taxon>Bacteria</taxon>
        <taxon>Bacillati</taxon>
        <taxon>Actinomycetota</taxon>
        <taxon>Actinomycetes</taxon>
        <taxon>Nakamurellales</taxon>
        <taxon>Nakamurellaceae</taxon>
        <taxon>Nakamurella</taxon>
    </lineage>
</organism>
<dbReference type="AlphaFoldDB" id="A0A4U6QMG4"/>
<dbReference type="EMBL" id="SZZH01000001">
    <property type="protein sequence ID" value="TKV61820.1"/>
    <property type="molecule type" value="Genomic_DNA"/>
</dbReference>
<dbReference type="Proteomes" id="UP000306985">
    <property type="component" value="Unassembled WGS sequence"/>
</dbReference>
<comment type="caution">
    <text evidence="2">The sequence shown here is derived from an EMBL/GenBank/DDBJ whole genome shotgun (WGS) entry which is preliminary data.</text>
</comment>
<dbReference type="InterPro" id="IPR036287">
    <property type="entry name" value="Rv1873-like_sf"/>
</dbReference>
<evidence type="ECO:0000256" key="1">
    <source>
        <dbReference type="SAM" id="MobiDB-lite"/>
    </source>
</evidence>
<dbReference type="SUPFAM" id="SSF140736">
    <property type="entry name" value="Rv1873-like"/>
    <property type="match status" value="1"/>
</dbReference>
<sequence>MSGTTGPTAGDRPTSGEDRFHLGRFVTAQDEGAVFERALAEVAAGSKRSHWMWFVYPQIAGLGGSPMARRYAVSGLTEARAYLAHPVLGPRLLAAARAAATTPGRTAESVFGGIDAMKLLSSMTLFAMAAEADDGEGNAGPDDPDDAWRRTTAQACRDVLARFFAGEPDPATVRLVEVDASATEN</sequence>
<protein>
    <submittedName>
        <fullName evidence="2">DUF1810 domain-containing protein</fullName>
    </submittedName>
</protein>
<dbReference type="PIRSF" id="PIRSF008546">
    <property type="entry name" value="UCP008546"/>
    <property type="match status" value="1"/>
</dbReference>
<dbReference type="OrthoDB" id="9801870at2"/>
<dbReference type="Pfam" id="PF08837">
    <property type="entry name" value="DUF1810"/>
    <property type="match status" value="1"/>
</dbReference>
<dbReference type="Gene3D" id="1.25.40.380">
    <property type="entry name" value="Protein of unknown function DUF1810"/>
    <property type="match status" value="1"/>
</dbReference>
<evidence type="ECO:0000313" key="3">
    <source>
        <dbReference type="Proteomes" id="UP000306985"/>
    </source>
</evidence>